<feature type="coiled-coil region" evidence="5">
    <location>
        <begin position="439"/>
        <end position="476"/>
    </location>
</feature>
<evidence type="ECO:0000313" key="10">
    <source>
        <dbReference type="Proteomes" id="UP001145021"/>
    </source>
</evidence>
<evidence type="ECO:0000256" key="5">
    <source>
        <dbReference type="SAM" id="Coils"/>
    </source>
</evidence>
<dbReference type="Pfam" id="PF13015">
    <property type="entry name" value="PRKCSH_1"/>
    <property type="match status" value="1"/>
</dbReference>
<dbReference type="GO" id="GO:0017177">
    <property type="term" value="C:glucosidase II complex"/>
    <property type="evidence" value="ECO:0007669"/>
    <property type="project" value="TreeGrafter"/>
</dbReference>
<dbReference type="InterPro" id="IPR044865">
    <property type="entry name" value="MRH_dom"/>
</dbReference>
<comment type="caution">
    <text evidence="9">The sequence shown here is derived from an EMBL/GenBank/DDBJ whole genome shotgun (WGS) entry which is preliminary data.</text>
</comment>
<feature type="domain" description="MRH" evidence="8">
    <location>
        <begin position="489"/>
        <end position="592"/>
    </location>
</feature>
<keyword evidence="2 7" id="KW-0732">Signal</keyword>
<dbReference type="EMBL" id="JANBOH010000225">
    <property type="protein sequence ID" value="KAJ1643744.1"/>
    <property type="molecule type" value="Genomic_DNA"/>
</dbReference>
<keyword evidence="4" id="KW-1015">Disulfide bond</keyword>
<organism evidence="9 10">
    <name type="scientific">Coemansia asiatica</name>
    <dbReference type="NCBI Taxonomy" id="1052880"/>
    <lineage>
        <taxon>Eukaryota</taxon>
        <taxon>Fungi</taxon>
        <taxon>Fungi incertae sedis</taxon>
        <taxon>Zoopagomycota</taxon>
        <taxon>Kickxellomycotina</taxon>
        <taxon>Kickxellomycetes</taxon>
        <taxon>Kickxellales</taxon>
        <taxon>Kickxellaceae</taxon>
        <taxon>Coemansia</taxon>
    </lineage>
</organism>
<gene>
    <name evidence="9" type="ORF">LPJ64_004523</name>
</gene>
<feature type="coiled-coil region" evidence="5">
    <location>
        <begin position="167"/>
        <end position="215"/>
    </location>
</feature>
<dbReference type="PROSITE" id="PS51914">
    <property type="entry name" value="MRH"/>
    <property type="match status" value="1"/>
</dbReference>
<dbReference type="InterPro" id="IPR009011">
    <property type="entry name" value="Man6P_isomerase_rcpt-bd_dom_sf"/>
</dbReference>
<name>A0A9W7XJ04_9FUNG</name>
<evidence type="ECO:0000256" key="7">
    <source>
        <dbReference type="SAM" id="SignalP"/>
    </source>
</evidence>
<feature type="compositionally biased region" description="Basic and acidic residues" evidence="6">
    <location>
        <begin position="620"/>
        <end position="633"/>
    </location>
</feature>
<dbReference type="AlphaFoldDB" id="A0A9W7XJ04"/>
<dbReference type="InterPro" id="IPR039794">
    <property type="entry name" value="Gtb1-like"/>
</dbReference>
<reference evidence="9" key="1">
    <citation type="submission" date="2022-07" db="EMBL/GenBank/DDBJ databases">
        <title>Phylogenomic reconstructions and comparative analyses of Kickxellomycotina fungi.</title>
        <authorList>
            <person name="Reynolds N.K."/>
            <person name="Stajich J.E."/>
            <person name="Barry K."/>
            <person name="Grigoriev I.V."/>
            <person name="Crous P."/>
            <person name="Smith M.E."/>
        </authorList>
    </citation>
    <scope>NUCLEOTIDE SEQUENCE</scope>
    <source>
        <strain evidence="9">NBRC 105413</strain>
    </source>
</reference>
<evidence type="ECO:0000256" key="1">
    <source>
        <dbReference type="ARBA" id="ARBA00022387"/>
    </source>
</evidence>
<keyword evidence="3" id="KW-0256">Endoplasmic reticulum</keyword>
<evidence type="ECO:0000313" key="9">
    <source>
        <dbReference type="EMBL" id="KAJ1643744.1"/>
    </source>
</evidence>
<evidence type="ECO:0000256" key="6">
    <source>
        <dbReference type="SAM" id="MobiDB-lite"/>
    </source>
</evidence>
<keyword evidence="10" id="KW-1185">Reference proteome</keyword>
<feature type="signal peptide" evidence="7">
    <location>
        <begin position="1"/>
        <end position="21"/>
    </location>
</feature>
<sequence>MFLRVSLVSLLTAFQVLGTTASSNNQHTIRGLNPANKDKYIANERGNFVCLDGTREIPFSRVNDDYCDCADGSDEPGTSACNNGMFFCANVGHVPAIISSSKVNDGVCDPMCCDGSDEWDTEGIVSCPNVCEQVGKEHRRLALAAQESAARGWALRQRLVEQARGIRESKQGELDEKSARLAEVEKTFKAAEELKDSLEESLKTMKEAVDQGREAKKQAVADLYLPKLNIYRKHLSTELHKLRAHHDSLVLLLRSVRNEHNAEFNDPAVSAAISAYAEYLDLHPYIEDAALEYAEEDANARQERQLAMDMDSDSQDSVSFDVCQPAISIYESERETLLGDIDMMRQILEGLRAGYNKNYHDLAVKAAVVGMDEFEAASEKDLGEIRHAAEAIGLEELVQQVQEGMAKYAELEDENNKSQSIDNDESYVDSAVDDSAGQVKDIEERLAEARSSYWDLQSEKSTLKNTVSNLRELLQKDLGPDDVYLPVDKQCYSLDTGEYTYEVCLLDRATQISNKDGSRQSLGSFTEFGRLADGEVDYSVHRYLQGTKCWNGPNRSLVALFECADEIQVLGVSEPEKCEYHAKMAGPFACPIRSDPEAGIKDQDSLAVGDVPAMADQEQVDSKKHEEAAHDEL</sequence>
<keyword evidence="5" id="KW-0175">Coiled coil</keyword>
<dbReference type="SUPFAM" id="SSF50911">
    <property type="entry name" value="Mannose 6-phosphate receptor domain"/>
    <property type="match status" value="1"/>
</dbReference>
<accession>A0A9W7XJ04</accession>
<feature type="region of interest" description="Disordered" evidence="6">
    <location>
        <begin position="610"/>
        <end position="633"/>
    </location>
</feature>
<feature type="chain" id="PRO_5040843974" description="Glucosidase 2 subunit beta" evidence="7">
    <location>
        <begin position="22"/>
        <end position="633"/>
    </location>
</feature>
<dbReference type="Gene3D" id="2.70.130.10">
    <property type="entry name" value="Mannose-6-phosphate receptor binding domain"/>
    <property type="match status" value="1"/>
</dbReference>
<dbReference type="Proteomes" id="UP001145021">
    <property type="component" value="Unassembled WGS sequence"/>
</dbReference>
<evidence type="ECO:0000256" key="3">
    <source>
        <dbReference type="ARBA" id="ARBA00022824"/>
    </source>
</evidence>
<dbReference type="PANTHER" id="PTHR12630:SF1">
    <property type="entry name" value="GLUCOSIDASE 2 SUBUNIT BETA"/>
    <property type="match status" value="1"/>
</dbReference>
<protein>
    <recommendedName>
        <fullName evidence="1">Glucosidase 2 subunit beta</fullName>
    </recommendedName>
</protein>
<evidence type="ECO:0000256" key="4">
    <source>
        <dbReference type="ARBA" id="ARBA00023157"/>
    </source>
</evidence>
<dbReference type="Pfam" id="PF12999">
    <property type="entry name" value="PRKCSH-like"/>
    <property type="match status" value="1"/>
</dbReference>
<dbReference type="PANTHER" id="PTHR12630">
    <property type="entry name" value="N-LINKED OLIGOSACCHARIDE PROCESSING"/>
    <property type="match status" value="1"/>
</dbReference>
<dbReference type="InterPro" id="IPR036607">
    <property type="entry name" value="PRKCSH"/>
</dbReference>
<proteinExistence type="predicted"/>
<evidence type="ECO:0000256" key="2">
    <source>
        <dbReference type="ARBA" id="ARBA00022729"/>
    </source>
</evidence>
<dbReference type="InterPro" id="IPR028146">
    <property type="entry name" value="PRKCSH_N"/>
</dbReference>
<dbReference type="GO" id="GO:0006491">
    <property type="term" value="P:N-glycan processing"/>
    <property type="evidence" value="ECO:0007669"/>
    <property type="project" value="TreeGrafter"/>
</dbReference>
<evidence type="ECO:0000259" key="8">
    <source>
        <dbReference type="PROSITE" id="PS51914"/>
    </source>
</evidence>